<reference evidence="1 2" key="1">
    <citation type="journal article" date="2018" name="PLoS ONE">
        <title>The draft genome of Kipferlia bialata reveals reductive genome evolution in fornicate parasites.</title>
        <authorList>
            <person name="Tanifuji G."/>
            <person name="Takabayashi S."/>
            <person name="Kume K."/>
            <person name="Takagi M."/>
            <person name="Nakayama T."/>
            <person name="Kamikawa R."/>
            <person name="Inagaki Y."/>
            <person name="Hashimoto T."/>
        </authorList>
    </citation>
    <scope>NUCLEOTIDE SEQUENCE [LARGE SCALE GENOMIC DNA]</scope>
    <source>
        <strain evidence="1">NY0173</strain>
    </source>
</reference>
<comment type="caution">
    <text evidence="1">The sequence shown here is derived from an EMBL/GenBank/DDBJ whole genome shotgun (WGS) entry which is preliminary data.</text>
</comment>
<evidence type="ECO:0000313" key="2">
    <source>
        <dbReference type="Proteomes" id="UP000265618"/>
    </source>
</evidence>
<dbReference type="EMBL" id="BDIP01006660">
    <property type="protein sequence ID" value="GCA64247.1"/>
    <property type="molecule type" value="Genomic_DNA"/>
</dbReference>
<evidence type="ECO:0000313" key="1">
    <source>
        <dbReference type="EMBL" id="GCA64247.1"/>
    </source>
</evidence>
<protein>
    <submittedName>
        <fullName evidence="1">Uncharacterized protein</fullName>
    </submittedName>
</protein>
<sequence length="31" mass="3357">VVSTIDTNRGMWEAVRPDDPDIVACLGLEAL</sequence>
<dbReference type="AlphaFoldDB" id="A0A391NSR1"/>
<gene>
    <name evidence="1" type="ORF">KIPB_013715</name>
</gene>
<accession>A0A391NSR1</accession>
<organism evidence="1 2">
    <name type="scientific">Kipferlia bialata</name>
    <dbReference type="NCBI Taxonomy" id="797122"/>
    <lineage>
        <taxon>Eukaryota</taxon>
        <taxon>Metamonada</taxon>
        <taxon>Carpediemonas-like organisms</taxon>
        <taxon>Kipferlia</taxon>
    </lineage>
</organism>
<keyword evidence="2" id="KW-1185">Reference proteome</keyword>
<name>A0A391NSR1_9EUKA</name>
<dbReference type="Proteomes" id="UP000265618">
    <property type="component" value="Unassembled WGS sequence"/>
</dbReference>
<feature type="non-terminal residue" evidence="1">
    <location>
        <position position="1"/>
    </location>
</feature>
<proteinExistence type="predicted"/>